<sequence length="37" mass="4270">MTKLKPEQAKVLKELKNLIQNKEEEKLFSKDGIIIDG</sequence>
<reference evidence="1" key="1">
    <citation type="journal article" date="2014" name="Front. Microbiol.">
        <title>High frequency of phylogenetically diverse reductive dehalogenase-homologous genes in deep subseafloor sedimentary metagenomes.</title>
        <authorList>
            <person name="Kawai M."/>
            <person name="Futagami T."/>
            <person name="Toyoda A."/>
            <person name="Takaki Y."/>
            <person name="Nishi S."/>
            <person name="Hori S."/>
            <person name="Arai W."/>
            <person name="Tsubouchi T."/>
            <person name="Morono Y."/>
            <person name="Uchiyama I."/>
            <person name="Ito T."/>
            <person name="Fujiyama A."/>
            <person name="Inagaki F."/>
            <person name="Takami H."/>
        </authorList>
    </citation>
    <scope>NUCLEOTIDE SEQUENCE</scope>
    <source>
        <strain evidence="1">Expedition CK06-06</strain>
    </source>
</reference>
<feature type="non-terminal residue" evidence="1">
    <location>
        <position position="37"/>
    </location>
</feature>
<proteinExistence type="predicted"/>
<organism evidence="1">
    <name type="scientific">marine sediment metagenome</name>
    <dbReference type="NCBI Taxonomy" id="412755"/>
    <lineage>
        <taxon>unclassified sequences</taxon>
        <taxon>metagenomes</taxon>
        <taxon>ecological metagenomes</taxon>
    </lineage>
</organism>
<name>X1ES41_9ZZZZ</name>
<evidence type="ECO:0000313" key="1">
    <source>
        <dbReference type="EMBL" id="GAH36211.1"/>
    </source>
</evidence>
<protein>
    <submittedName>
        <fullName evidence="1">Uncharacterized protein</fullName>
    </submittedName>
</protein>
<gene>
    <name evidence="1" type="ORF">S03H2_20326</name>
</gene>
<dbReference type="EMBL" id="BARU01010703">
    <property type="protein sequence ID" value="GAH36211.1"/>
    <property type="molecule type" value="Genomic_DNA"/>
</dbReference>
<comment type="caution">
    <text evidence="1">The sequence shown here is derived from an EMBL/GenBank/DDBJ whole genome shotgun (WGS) entry which is preliminary data.</text>
</comment>
<dbReference type="AlphaFoldDB" id="X1ES41"/>
<accession>X1ES41</accession>